<evidence type="ECO:0000256" key="1">
    <source>
        <dbReference type="ARBA" id="ARBA00004417"/>
    </source>
</evidence>
<dbReference type="GO" id="GO:0015833">
    <property type="term" value="P:peptide transport"/>
    <property type="evidence" value="ECO:0007669"/>
    <property type="project" value="InterPro"/>
</dbReference>
<keyword evidence="3" id="KW-0813">Transport</keyword>
<dbReference type="SUPFAM" id="SSF52540">
    <property type="entry name" value="P-loop containing nucleoside triphosphate hydrolases"/>
    <property type="match status" value="1"/>
</dbReference>
<evidence type="ECO:0000256" key="6">
    <source>
        <dbReference type="ARBA" id="ARBA00022840"/>
    </source>
</evidence>
<evidence type="ECO:0000259" key="10">
    <source>
        <dbReference type="PROSITE" id="PS50893"/>
    </source>
</evidence>
<evidence type="ECO:0000256" key="5">
    <source>
        <dbReference type="ARBA" id="ARBA00022741"/>
    </source>
</evidence>
<dbReference type="InterPro" id="IPR017871">
    <property type="entry name" value="ABC_transporter-like_CS"/>
</dbReference>
<keyword evidence="8" id="KW-0472">Membrane</keyword>
<protein>
    <submittedName>
        <fullName evidence="11">ATP-binding cassette domain-containing protein</fullName>
    </submittedName>
</protein>
<keyword evidence="7" id="KW-0029">Amino-acid transport</keyword>
<dbReference type="NCBIfam" id="TIGR01727">
    <property type="entry name" value="oligo_HPY"/>
    <property type="match status" value="1"/>
</dbReference>
<dbReference type="AlphaFoldDB" id="A0AAW9TZ46"/>
<dbReference type="InterPro" id="IPR027417">
    <property type="entry name" value="P-loop_NTPase"/>
</dbReference>
<evidence type="ECO:0000256" key="2">
    <source>
        <dbReference type="ARBA" id="ARBA00005417"/>
    </source>
</evidence>
<dbReference type="Pfam" id="PF08352">
    <property type="entry name" value="oligo_HPY"/>
    <property type="match status" value="1"/>
</dbReference>
<keyword evidence="4" id="KW-1003">Cell membrane</keyword>
<dbReference type="GO" id="GO:0055085">
    <property type="term" value="P:transmembrane transport"/>
    <property type="evidence" value="ECO:0007669"/>
    <property type="project" value="UniProtKB-ARBA"/>
</dbReference>
<evidence type="ECO:0000256" key="7">
    <source>
        <dbReference type="ARBA" id="ARBA00022970"/>
    </source>
</evidence>
<evidence type="ECO:0000256" key="8">
    <source>
        <dbReference type="ARBA" id="ARBA00023136"/>
    </source>
</evidence>
<comment type="function">
    <text evidence="9">Probably part of a binding-protein-dependent transport system y4tOPQRS for a peptide. Probably responsible for energy coupling to the transport system.</text>
</comment>
<accession>A0AAW9TZ46</accession>
<sequence length="327" mass="35211">MGDIQEPVIEVRNLRVDFPSRRGTVTALSDVSLSIRPGEILGVVGESGAGKSMTGLAIQGLLEAPGHIAGGEVWLGKRRIDTLDDRAMEKIRGREIGAIFQDPLTSLNPLFSVGAQLVETIRRHLGFGKAEARARAVQLLRDVGIPSPEERVNQYPHQFSGGMRQRVVIALALAASPKLVIADEPTTALDVSIQAQIISLLRKLCKEKQTAVMLVTHDMGVIAEAADRIAVMYAGRLIEIGAVEQVLHQPRHPYTQGLMGSIPSLGARVERLNQIDGSMPRLDAIPDGCAFNPRCKMAGPRCRRERPELIFAGPSASACWLSAGGTA</sequence>
<name>A0AAW9TZ46_RHIML</name>
<evidence type="ECO:0000256" key="3">
    <source>
        <dbReference type="ARBA" id="ARBA00022448"/>
    </source>
</evidence>
<evidence type="ECO:0000256" key="9">
    <source>
        <dbReference type="ARBA" id="ARBA00053953"/>
    </source>
</evidence>
<dbReference type="SMART" id="SM00382">
    <property type="entry name" value="AAA"/>
    <property type="match status" value="1"/>
</dbReference>
<dbReference type="InterPro" id="IPR003593">
    <property type="entry name" value="AAA+_ATPase"/>
</dbReference>
<dbReference type="InterPro" id="IPR003439">
    <property type="entry name" value="ABC_transporter-like_ATP-bd"/>
</dbReference>
<dbReference type="PANTHER" id="PTHR43297">
    <property type="entry name" value="OLIGOPEPTIDE TRANSPORT ATP-BINDING PROTEIN APPD"/>
    <property type="match status" value="1"/>
</dbReference>
<dbReference type="Pfam" id="PF00005">
    <property type="entry name" value="ABC_tran"/>
    <property type="match status" value="1"/>
</dbReference>
<comment type="caution">
    <text evidence="11">The sequence shown here is derived from an EMBL/GenBank/DDBJ whole genome shotgun (WGS) entry which is preliminary data.</text>
</comment>
<dbReference type="CDD" id="cd03257">
    <property type="entry name" value="ABC_NikE_OppD_transporters"/>
    <property type="match status" value="1"/>
</dbReference>
<dbReference type="RefSeq" id="WP_010970065.1">
    <property type="nucleotide sequence ID" value="NZ_BJNJ01000008.1"/>
</dbReference>
<dbReference type="InterPro" id="IPR013563">
    <property type="entry name" value="Oligopep_ABC_C"/>
</dbReference>
<feature type="domain" description="ABC transporter" evidence="10">
    <location>
        <begin position="9"/>
        <end position="259"/>
    </location>
</feature>
<dbReference type="PANTHER" id="PTHR43297:SF2">
    <property type="entry name" value="DIPEPTIDE TRANSPORT ATP-BINDING PROTEIN DPPD"/>
    <property type="match status" value="1"/>
</dbReference>
<proteinExistence type="inferred from homology"/>
<dbReference type="PROSITE" id="PS50893">
    <property type="entry name" value="ABC_TRANSPORTER_2"/>
    <property type="match status" value="1"/>
</dbReference>
<evidence type="ECO:0000313" key="12">
    <source>
        <dbReference type="Proteomes" id="UP000429484"/>
    </source>
</evidence>
<dbReference type="Proteomes" id="UP000429484">
    <property type="component" value="Unassembled WGS sequence"/>
</dbReference>
<keyword evidence="6 11" id="KW-0067">ATP-binding</keyword>
<dbReference type="FunFam" id="3.40.50.300:FF:000016">
    <property type="entry name" value="Oligopeptide ABC transporter ATP-binding component"/>
    <property type="match status" value="1"/>
</dbReference>
<evidence type="ECO:0000256" key="4">
    <source>
        <dbReference type="ARBA" id="ARBA00022475"/>
    </source>
</evidence>
<organism evidence="11 12">
    <name type="scientific">Rhizobium meliloti</name>
    <name type="common">Ensifer meliloti</name>
    <name type="synonym">Sinorhizobium meliloti</name>
    <dbReference type="NCBI Taxonomy" id="382"/>
    <lineage>
        <taxon>Bacteria</taxon>
        <taxon>Pseudomonadati</taxon>
        <taxon>Pseudomonadota</taxon>
        <taxon>Alphaproteobacteria</taxon>
        <taxon>Hyphomicrobiales</taxon>
        <taxon>Rhizobiaceae</taxon>
        <taxon>Sinorhizobium/Ensifer group</taxon>
        <taxon>Sinorhizobium</taxon>
    </lineage>
</organism>
<dbReference type="KEGG" id="smer:DU99_14395"/>
<dbReference type="GO" id="GO:0005524">
    <property type="term" value="F:ATP binding"/>
    <property type="evidence" value="ECO:0007669"/>
    <property type="project" value="UniProtKB-KW"/>
</dbReference>
<dbReference type="Gene3D" id="3.40.50.300">
    <property type="entry name" value="P-loop containing nucleotide triphosphate hydrolases"/>
    <property type="match status" value="1"/>
</dbReference>
<dbReference type="PROSITE" id="PS00211">
    <property type="entry name" value="ABC_TRANSPORTER_1"/>
    <property type="match status" value="1"/>
</dbReference>
<evidence type="ECO:0000313" key="11">
    <source>
        <dbReference type="EMBL" id="MQW36991.1"/>
    </source>
</evidence>
<reference evidence="11 12" key="1">
    <citation type="journal article" date="2013" name="Genome Biol.">
        <title>Comparative genomics of the core and accessory genomes of 48 Sinorhizobium strains comprising five genospecies.</title>
        <authorList>
            <person name="Sugawara M."/>
            <person name="Epstein B."/>
            <person name="Badgley B.D."/>
            <person name="Unno T."/>
            <person name="Xu L."/>
            <person name="Reese J."/>
            <person name="Gyaneshwar P."/>
            <person name="Denny R."/>
            <person name="Mudge J."/>
            <person name="Bharti A.K."/>
            <person name="Farmer A.D."/>
            <person name="May G.D."/>
            <person name="Woodward J.E."/>
            <person name="Medigue C."/>
            <person name="Vallenet D."/>
            <person name="Lajus A."/>
            <person name="Rouy Z."/>
            <person name="Martinez-Vaz B."/>
            <person name="Tiffin P."/>
            <person name="Young N.D."/>
            <person name="Sadowsky M.J."/>
        </authorList>
    </citation>
    <scope>NUCLEOTIDE SEQUENCE [LARGE SCALE GENOMIC DNA]</scope>
    <source>
        <strain evidence="11 12">N6B1</strain>
    </source>
</reference>
<dbReference type="InterPro" id="IPR050388">
    <property type="entry name" value="ABC_Ni/Peptide_Import"/>
</dbReference>
<dbReference type="GO" id="GO:0006865">
    <property type="term" value="P:amino acid transport"/>
    <property type="evidence" value="ECO:0007669"/>
    <property type="project" value="UniProtKB-KW"/>
</dbReference>
<gene>
    <name evidence="11" type="ORF">GHK53_30575</name>
</gene>
<keyword evidence="5" id="KW-0547">Nucleotide-binding</keyword>
<dbReference type="GO" id="GO:0016887">
    <property type="term" value="F:ATP hydrolysis activity"/>
    <property type="evidence" value="ECO:0007669"/>
    <property type="project" value="InterPro"/>
</dbReference>
<dbReference type="GO" id="GO:0005886">
    <property type="term" value="C:plasma membrane"/>
    <property type="evidence" value="ECO:0007669"/>
    <property type="project" value="UniProtKB-SubCell"/>
</dbReference>
<dbReference type="EMBL" id="WISR01000245">
    <property type="protein sequence ID" value="MQW36991.1"/>
    <property type="molecule type" value="Genomic_DNA"/>
</dbReference>
<comment type="similarity">
    <text evidence="2">Belongs to the ABC transporter superfamily.</text>
</comment>
<comment type="subcellular location">
    <subcellularLocation>
        <location evidence="1">Cell inner membrane</location>
        <topology evidence="1">Peripheral membrane protein</topology>
    </subcellularLocation>
</comment>